<keyword evidence="4 8" id="KW-0406">Ion transport</keyword>
<dbReference type="InterPro" id="IPR020781">
    <property type="entry name" value="ATPase_OSCP/d_CS"/>
</dbReference>
<dbReference type="InterPro" id="IPR000711">
    <property type="entry name" value="ATPase_OSCP/dsu"/>
</dbReference>
<dbReference type="EMBL" id="PDKT01000006">
    <property type="protein sequence ID" value="PPI87644.1"/>
    <property type="molecule type" value="Genomic_DNA"/>
</dbReference>
<comment type="subcellular location">
    <subcellularLocation>
        <location evidence="8">Cell membrane</location>
        <topology evidence="8">Peripheral membrane protein</topology>
    </subcellularLocation>
    <subcellularLocation>
        <location evidence="1">Membrane</location>
    </subcellularLocation>
</comment>
<dbReference type="NCBIfam" id="NF004402">
    <property type="entry name" value="PRK05758.2-2"/>
    <property type="match status" value="1"/>
</dbReference>
<dbReference type="GO" id="GO:0016787">
    <property type="term" value="F:hydrolase activity"/>
    <property type="evidence" value="ECO:0007669"/>
    <property type="project" value="UniProtKB-KW"/>
</dbReference>
<name>A0A2P5SZ86_9GAMM</name>
<dbReference type="Gene3D" id="1.10.520.20">
    <property type="entry name" value="N-terminal domain of the delta subunit of the F1F0-ATP synthase"/>
    <property type="match status" value="1"/>
</dbReference>
<accession>A0A2P5SZ86</accession>
<organism evidence="9 10">
    <name type="scientific">Candidatus Pantoea edessiphila</name>
    <dbReference type="NCBI Taxonomy" id="2044610"/>
    <lineage>
        <taxon>Bacteria</taxon>
        <taxon>Pseudomonadati</taxon>
        <taxon>Pseudomonadota</taxon>
        <taxon>Gammaproteobacteria</taxon>
        <taxon>Enterobacterales</taxon>
        <taxon>Erwiniaceae</taxon>
        <taxon>Pantoea</taxon>
    </lineage>
</organism>
<keyword evidence="6 8" id="KW-0139">CF(1)</keyword>
<evidence type="ECO:0000256" key="2">
    <source>
        <dbReference type="ARBA" id="ARBA00022448"/>
    </source>
</evidence>
<evidence type="ECO:0000256" key="8">
    <source>
        <dbReference type="HAMAP-Rule" id="MF_01416"/>
    </source>
</evidence>
<reference evidence="9 10" key="1">
    <citation type="journal article" date="2018" name="Genome Biol. Evol.">
        <title>Cladogenesis and Genomic Streamlining in Extracellular Endosymbionts of Tropical Stink Bugs.</title>
        <authorList>
            <person name="Otero-Bravo A."/>
            <person name="Goffredi S."/>
            <person name="Sabree Z.L."/>
        </authorList>
    </citation>
    <scope>NUCLEOTIDE SEQUENCE [LARGE SCALE GENOMIC DNA]</scope>
    <source>
        <strain evidence="9 10">SoEE</strain>
    </source>
</reference>
<dbReference type="HAMAP" id="MF_01416">
    <property type="entry name" value="ATP_synth_delta_bact"/>
    <property type="match status" value="1"/>
</dbReference>
<keyword evidence="2 8" id="KW-0813">Transport</keyword>
<gene>
    <name evidence="8" type="primary">atpH</name>
    <name evidence="9" type="ORF">CRV12_03425</name>
</gene>
<dbReference type="GO" id="GO:0005886">
    <property type="term" value="C:plasma membrane"/>
    <property type="evidence" value="ECO:0007669"/>
    <property type="project" value="UniProtKB-SubCell"/>
</dbReference>
<comment type="function">
    <text evidence="8">This protein is part of the stalk that links CF(0) to CF(1). It either transmits conformational changes from CF(0) to CF(1) or is implicated in proton conduction.</text>
</comment>
<dbReference type="OrthoDB" id="9816221at2"/>
<keyword evidence="3 8" id="KW-0375">Hydrogen ion transport</keyword>
<comment type="caution">
    <text evidence="9">The sequence shown here is derived from an EMBL/GenBank/DDBJ whole genome shotgun (WGS) entry which is preliminary data.</text>
</comment>
<dbReference type="PANTHER" id="PTHR11910">
    <property type="entry name" value="ATP SYNTHASE DELTA CHAIN"/>
    <property type="match status" value="1"/>
</dbReference>
<evidence type="ECO:0000256" key="1">
    <source>
        <dbReference type="ARBA" id="ARBA00004370"/>
    </source>
</evidence>
<dbReference type="InterPro" id="IPR026015">
    <property type="entry name" value="ATP_synth_OSCP/delta_N_sf"/>
</dbReference>
<evidence type="ECO:0000256" key="3">
    <source>
        <dbReference type="ARBA" id="ARBA00022781"/>
    </source>
</evidence>
<evidence type="ECO:0000313" key="10">
    <source>
        <dbReference type="Proteomes" id="UP000296153"/>
    </source>
</evidence>
<dbReference type="NCBIfam" id="NF004404">
    <property type="entry name" value="PRK05758.2-5"/>
    <property type="match status" value="1"/>
</dbReference>
<dbReference type="PRINTS" id="PR00125">
    <property type="entry name" value="ATPASEDELTA"/>
</dbReference>
<evidence type="ECO:0000256" key="5">
    <source>
        <dbReference type="ARBA" id="ARBA00023136"/>
    </source>
</evidence>
<keyword evidence="9" id="KW-0378">Hydrolase</keyword>
<keyword evidence="5 8" id="KW-0472">Membrane</keyword>
<comment type="function">
    <text evidence="8">F(1)F(0) ATP synthase produces ATP from ADP in the presence of a proton or sodium gradient. F-type ATPases consist of two structural domains, F(1) containing the extramembraneous catalytic core and F(0) containing the membrane proton channel, linked together by a central stalk and a peripheral stalk. During catalysis, ATP synthesis in the catalytic domain of F(1) is coupled via a rotary mechanism of the central stalk subunits to proton translocation.</text>
</comment>
<protein>
    <recommendedName>
        <fullName evidence="8">ATP synthase subunit delta</fullName>
    </recommendedName>
    <alternativeName>
        <fullName evidence="8">ATP synthase F(1) sector subunit delta</fullName>
    </alternativeName>
    <alternativeName>
        <fullName evidence="8">F-type ATPase subunit delta</fullName>
        <shortName evidence="8">F-ATPase subunit delta</shortName>
    </alternativeName>
</protein>
<comment type="similarity">
    <text evidence="8">Belongs to the ATPase delta chain family.</text>
</comment>
<dbReference type="SUPFAM" id="SSF47928">
    <property type="entry name" value="N-terminal domain of the delta subunit of the F1F0-ATP synthase"/>
    <property type="match status" value="1"/>
</dbReference>
<sequence>MFKLITIARPYAKAVFNFSVESKSIEYWQQTLTLFSAIVNDKEMKKIFPRNLSSKDMYTIFIKICGNKLNKYSKNLIKLMAENKRLDILPTVLSEFIKLRYHYESTSEINLISASNLNNKQLTDIKNVLEKRLSCKVKLNHKIDNSLISGIVIHLGDLVIDNSISGRLSRLANFLQL</sequence>
<dbReference type="Proteomes" id="UP000296153">
    <property type="component" value="Unassembled WGS sequence"/>
</dbReference>
<evidence type="ECO:0000256" key="4">
    <source>
        <dbReference type="ARBA" id="ARBA00023065"/>
    </source>
</evidence>
<proteinExistence type="inferred from homology"/>
<dbReference type="PROSITE" id="PS00389">
    <property type="entry name" value="ATPASE_DELTA"/>
    <property type="match status" value="1"/>
</dbReference>
<evidence type="ECO:0000256" key="7">
    <source>
        <dbReference type="ARBA" id="ARBA00023310"/>
    </source>
</evidence>
<evidence type="ECO:0000313" key="9">
    <source>
        <dbReference type="EMBL" id="PPI87644.1"/>
    </source>
</evidence>
<dbReference type="GO" id="GO:0046933">
    <property type="term" value="F:proton-transporting ATP synthase activity, rotational mechanism"/>
    <property type="evidence" value="ECO:0007669"/>
    <property type="project" value="UniProtKB-UniRule"/>
</dbReference>
<dbReference type="NCBIfam" id="TIGR01145">
    <property type="entry name" value="ATP_synt_delta"/>
    <property type="match status" value="1"/>
</dbReference>
<dbReference type="AlphaFoldDB" id="A0A2P5SZ86"/>
<evidence type="ECO:0000256" key="6">
    <source>
        <dbReference type="ARBA" id="ARBA00023196"/>
    </source>
</evidence>
<dbReference type="Pfam" id="PF00213">
    <property type="entry name" value="OSCP"/>
    <property type="match status" value="1"/>
</dbReference>
<keyword evidence="8" id="KW-1003">Cell membrane</keyword>
<keyword evidence="7 8" id="KW-0066">ATP synthesis</keyword>
<dbReference type="RefSeq" id="WP_136131267.1">
    <property type="nucleotide sequence ID" value="NZ_PDKT01000006.1"/>
</dbReference>
<dbReference type="GO" id="GO:0045259">
    <property type="term" value="C:proton-transporting ATP synthase complex"/>
    <property type="evidence" value="ECO:0007669"/>
    <property type="project" value="UniProtKB-KW"/>
</dbReference>